<dbReference type="EMBL" id="CP033464">
    <property type="protein sequence ID" value="QDX93780.1"/>
    <property type="molecule type" value="Genomic_DNA"/>
</dbReference>
<organism evidence="1 2">
    <name type="scientific">Brevibacillus laterosporus</name>
    <name type="common">Bacillus laterosporus</name>
    <dbReference type="NCBI Taxonomy" id="1465"/>
    <lineage>
        <taxon>Bacteria</taxon>
        <taxon>Bacillati</taxon>
        <taxon>Bacillota</taxon>
        <taxon>Bacilli</taxon>
        <taxon>Bacillales</taxon>
        <taxon>Paenibacillaceae</taxon>
        <taxon>Brevibacillus</taxon>
    </lineage>
</organism>
<name>A0A518V9V7_BRELA</name>
<protein>
    <submittedName>
        <fullName evidence="1">Uncharacterized protein</fullName>
    </submittedName>
</protein>
<dbReference type="Proteomes" id="UP000319432">
    <property type="component" value="Chromosome"/>
</dbReference>
<evidence type="ECO:0000313" key="2">
    <source>
        <dbReference type="Proteomes" id="UP000319432"/>
    </source>
</evidence>
<dbReference type="AlphaFoldDB" id="A0A518V9V7"/>
<evidence type="ECO:0000313" key="1">
    <source>
        <dbReference type="EMBL" id="QDX93780.1"/>
    </source>
</evidence>
<gene>
    <name evidence="1" type="ORF">EEL30_16645</name>
</gene>
<keyword evidence="2" id="KW-1185">Reference proteome</keyword>
<reference evidence="1 2" key="1">
    <citation type="submission" date="2018-11" db="EMBL/GenBank/DDBJ databases">
        <title>Phylogenetic determinants of toxin gene distribution in genomes of Brevibacillus laterosporus.</title>
        <authorList>
            <person name="Glare T.R."/>
            <person name="Durrant A."/>
            <person name="Berry C."/>
            <person name="Palma L."/>
            <person name="Ormskirk M."/>
            <person name="Cox M.O."/>
        </authorList>
    </citation>
    <scope>NUCLEOTIDE SEQUENCE [LARGE SCALE GENOMIC DNA]</scope>
    <source>
        <strain evidence="1 2">1821L</strain>
    </source>
</reference>
<sequence>MVEVVLLVTALIKLGNCGSQLSQWQAKRRRLEPKVKTPYVRGVRGRSTNGFGSLTVPCPHHYLIPIIPSIYSIVKGGQASSFDSRKEVANE</sequence>
<accession>A0A518V9V7</accession>
<proteinExistence type="predicted"/>